<organism evidence="2 3">
    <name type="scientific">Companilactobacillus keshanensis</name>
    <dbReference type="NCBI Taxonomy" id="2486003"/>
    <lineage>
        <taxon>Bacteria</taxon>
        <taxon>Bacillati</taxon>
        <taxon>Bacillota</taxon>
        <taxon>Bacilli</taxon>
        <taxon>Lactobacillales</taxon>
        <taxon>Lactobacillaceae</taxon>
        <taxon>Companilactobacillus</taxon>
    </lineage>
</organism>
<accession>A0ABW4BWR0</accession>
<keyword evidence="3" id="KW-1185">Reference proteome</keyword>
<gene>
    <name evidence="2" type="ORF">ACFQ42_10465</name>
</gene>
<name>A0ABW4BWR0_9LACO</name>
<proteinExistence type="predicted"/>
<comment type="caution">
    <text evidence="2">The sequence shown here is derived from an EMBL/GenBank/DDBJ whole genome shotgun (WGS) entry which is preliminary data.</text>
</comment>
<evidence type="ECO:0000313" key="2">
    <source>
        <dbReference type="EMBL" id="MFD1419170.1"/>
    </source>
</evidence>
<dbReference type="EMBL" id="JBHTOI010000048">
    <property type="protein sequence ID" value="MFD1419170.1"/>
    <property type="molecule type" value="Genomic_DNA"/>
</dbReference>
<sequence>MIITGAMADCGIITINGATTTDTPNKIPVTNDVIPERPPHQK</sequence>
<protein>
    <submittedName>
        <fullName evidence="2">Uncharacterized protein</fullName>
    </submittedName>
</protein>
<evidence type="ECO:0000256" key="1">
    <source>
        <dbReference type="SAM" id="MobiDB-lite"/>
    </source>
</evidence>
<evidence type="ECO:0000313" key="3">
    <source>
        <dbReference type="Proteomes" id="UP001597251"/>
    </source>
</evidence>
<dbReference type="Proteomes" id="UP001597251">
    <property type="component" value="Unassembled WGS sequence"/>
</dbReference>
<reference evidence="3" key="1">
    <citation type="journal article" date="2019" name="Int. J. Syst. Evol. Microbiol.">
        <title>The Global Catalogue of Microorganisms (GCM) 10K type strain sequencing project: providing services to taxonomists for standard genome sequencing and annotation.</title>
        <authorList>
            <consortium name="The Broad Institute Genomics Platform"/>
            <consortium name="The Broad Institute Genome Sequencing Center for Infectious Disease"/>
            <person name="Wu L."/>
            <person name="Ma J."/>
        </authorList>
    </citation>
    <scope>NUCLEOTIDE SEQUENCE [LARGE SCALE GENOMIC DNA]</scope>
    <source>
        <strain evidence="3">CCM 8936</strain>
    </source>
</reference>
<dbReference type="RefSeq" id="WP_318530738.1">
    <property type="nucleotide sequence ID" value="NZ_JBHTOI010000048.1"/>
</dbReference>
<feature type="region of interest" description="Disordered" evidence="1">
    <location>
        <begin position="19"/>
        <end position="42"/>
    </location>
</feature>